<evidence type="ECO:0000313" key="2">
    <source>
        <dbReference type="EMBL" id="KAG2192652.1"/>
    </source>
</evidence>
<comment type="caution">
    <text evidence="2">The sequence shown here is derived from an EMBL/GenBank/DDBJ whole genome shotgun (WGS) entry which is preliminary data.</text>
</comment>
<evidence type="ECO:0000313" key="3">
    <source>
        <dbReference type="Proteomes" id="UP000603453"/>
    </source>
</evidence>
<dbReference type="Gene3D" id="3.30.420.10">
    <property type="entry name" value="Ribonuclease H-like superfamily/Ribonuclease H"/>
    <property type="match status" value="1"/>
</dbReference>
<accession>A0A8H7USN4</accession>
<dbReference type="Proteomes" id="UP000603453">
    <property type="component" value="Unassembled WGS sequence"/>
</dbReference>
<feature type="compositionally biased region" description="Low complexity" evidence="1">
    <location>
        <begin position="126"/>
        <end position="139"/>
    </location>
</feature>
<keyword evidence="3" id="KW-1185">Reference proteome</keyword>
<protein>
    <submittedName>
        <fullName evidence="2">Uncharacterized protein</fullName>
    </submittedName>
</protein>
<feature type="compositionally biased region" description="Polar residues" evidence="1">
    <location>
        <begin position="111"/>
        <end position="125"/>
    </location>
</feature>
<name>A0A8H7USN4_9FUNG</name>
<evidence type="ECO:0000256" key="1">
    <source>
        <dbReference type="SAM" id="MobiDB-lite"/>
    </source>
</evidence>
<sequence>MSEEQINYAALDAWVSLEIYNRFKSMPTVHQKVNNNTRAGSFVAIHLDSTAKSSAAAYGFLCADNTPDNNEIHNPTNINGALVVDVVKVQVPGFPVDCYASERIHFPAHGDTNNISESASPNRDGSNSQLSNNPNNQTSVNSRVLKDGFHLMDMIKLNKSHGMHKDFMRRFRDILYVCDQDYKALVEAYLSSIGTDWNTRMLIIPAWIFERVRKFVPPPDELHSALKFLFDSYGRLRCENSGRRLFNEAAIEMSLHALSTVQQGHVSDVVDGPPLYTEKGRDKNNLMRYKCSRGTSSVEGACHMNIVSRFASYNASDIDGFNFGRL</sequence>
<dbReference type="AlphaFoldDB" id="A0A8H7USN4"/>
<dbReference type="GO" id="GO:0003676">
    <property type="term" value="F:nucleic acid binding"/>
    <property type="evidence" value="ECO:0007669"/>
    <property type="project" value="InterPro"/>
</dbReference>
<proteinExistence type="predicted"/>
<reference evidence="2" key="1">
    <citation type="submission" date="2020-12" db="EMBL/GenBank/DDBJ databases">
        <title>Metabolic potential, ecology and presence of endohyphal bacteria is reflected in genomic diversity of Mucoromycotina.</title>
        <authorList>
            <person name="Muszewska A."/>
            <person name="Okrasinska A."/>
            <person name="Steczkiewicz K."/>
            <person name="Drgas O."/>
            <person name="Orlowska M."/>
            <person name="Perlinska-Lenart U."/>
            <person name="Aleksandrzak-Piekarczyk T."/>
            <person name="Szatraj K."/>
            <person name="Zielenkiewicz U."/>
            <person name="Pilsyk S."/>
            <person name="Malc E."/>
            <person name="Mieczkowski P."/>
            <person name="Kruszewska J.S."/>
            <person name="Biernat P."/>
            <person name="Pawlowska J."/>
        </authorList>
    </citation>
    <scope>NUCLEOTIDE SEQUENCE</scope>
    <source>
        <strain evidence="2">WA0000017839</strain>
    </source>
</reference>
<dbReference type="OrthoDB" id="2279551at2759"/>
<dbReference type="EMBL" id="JAEPRD010000278">
    <property type="protein sequence ID" value="KAG2192652.1"/>
    <property type="molecule type" value="Genomic_DNA"/>
</dbReference>
<gene>
    <name evidence="2" type="ORF">INT47_006910</name>
</gene>
<organism evidence="2 3">
    <name type="scientific">Mucor saturninus</name>
    <dbReference type="NCBI Taxonomy" id="64648"/>
    <lineage>
        <taxon>Eukaryota</taxon>
        <taxon>Fungi</taxon>
        <taxon>Fungi incertae sedis</taxon>
        <taxon>Mucoromycota</taxon>
        <taxon>Mucoromycotina</taxon>
        <taxon>Mucoromycetes</taxon>
        <taxon>Mucorales</taxon>
        <taxon>Mucorineae</taxon>
        <taxon>Mucoraceae</taxon>
        <taxon>Mucor</taxon>
    </lineage>
</organism>
<feature type="region of interest" description="Disordered" evidence="1">
    <location>
        <begin position="110"/>
        <end position="139"/>
    </location>
</feature>
<dbReference type="InterPro" id="IPR036397">
    <property type="entry name" value="RNaseH_sf"/>
</dbReference>